<accession>A0A5C4V444</accession>
<evidence type="ECO:0000313" key="1">
    <source>
        <dbReference type="EMBL" id="TNM30620.1"/>
    </source>
</evidence>
<gene>
    <name evidence="1" type="ORF">FH715_11495</name>
</gene>
<name>A0A5C4V444_9ACTN</name>
<organism evidence="1 2">
    <name type="scientific">Streptomyces sedi</name>
    <dbReference type="NCBI Taxonomy" id="555059"/>
    <lineage>
        <taxon>Bacteria</taxon>
        <taxon>Bacillati</taxon>
        <taxon>Actinomycetota</taxon>
        <taxon>Actinomycetes</taxon>
        <taxon>Kitasatosporales</taxon>
        <taxon>Streptomycetaceae</taxon>
        <taxon>Streptomyces</taxon>
    </lineage>
</organism>
<evidence type="ECO:0008006" key="3">
    <source>
        <dbReference type="Google" id="ProtNLM"/>
    </source>
</evidence>
<reference evidence="1 2" key="1">
    <citation type="submission" date="2019-06" db="EMBL/GenBank/DDBJ databases">
        <title>Draft genome of Streptomyces sedi sp. JCM16909.</title>
        <authorList>
            <person name="Klykleung N."/>
            <person name="Tanasupawat S."/>
            <person name="Kudo T."/>
            <person name="Yuki M."/>
            <person name="Ohkuma M."/>
        </authorList>
    </citation>
    <scope>NUCLEOTIDE SEQUENCE [LARGE SCALE GENOMIC DNA]</scope>
    <source>
        <strain evidence="1 2">JCM 16909</strain>
    </source>
</reference>
<protein>
    <recommendedName>
        <fullName evidence="3">Class I SAM-dependent methyltransferase</fullName>
    </recommendedName>
</protein>
<dbReference type="RefSeq" id="WP_139644080.1">
    <property type="nucleotide sequence ID" value="NZ_BAAAZS010000058.1"/>
</dbReference>
<dbReference type="SUPFAM" id="SSF53335">
    <property type="entry name" value="S-adenosyl-L-methionine-dependent methyltransferases"/>
    <property type="match status" value="1"/>
</dbReference>
<comment type="caution">
    <text evidence="1">The sequence shown here is derived from an EMBL/GenBank/DDBJ whole genome shotgun (WGS) entry which is preliminary data.</text>
</comment>
<dbReference type="Proteomes" id="UP000311713">
    <property type="component" value="Unassembled WGS sequence"/>
</dbReference>
<dbReference type="Gene3D" id="3.40.50.150">
    <property type="entry name" value="Vaccinia Virus protein VP39"/>
    <property type="match status" value="1"/>
</dbReference>
<dbReference type="AlphaFoldDB" id="A0A5C4V444"/>
<dbReference type="EMBL" id="VDGT01000007">
    <property type="protein sequence ID" value="TNM30620.1"/>
    <property type="molecule type" value="Genomic_DNA"/>
</dbReference>
<dbReference type="InterPro" id="IPR029063">
    <property type="entry name" value="SAM-dependent_MTases_sf"/>
</dbReference>
<dbReference type="OrthoDB" id="7273451at2"/>
<proteinExistence type="predicted"/>
<evidence type="ECO:0000313" key="2">
    <source>
        <dbReference type="Proteomes" id="UP000311713"/>
    </source>
</evidence>
<sequence length="253" mass="28010">MTSGVSEVLADRLPSRAWDVVVDLGCGDGGLSRRLADRLTVSAGWILLDRDRRLLDEARRVLSARVERVVPVVAHLGATPLARDLSPARSLVLVSHVLYYLHPWQPVMRGLIERARGSRPPAVIVVVLHSHRSDSYVLRHGVRVSRGEAEPRMAHAEEFAAWLAERDVSWARHRVSVSYRPTTRPIGVGLRTLAEEDGALRSLLRMLGHADPLAVEPSVLAAFQRVVARDGRGRPPVFEFHDEVFLLHGGRGA</sequence>
<keyword evidence="2" id="KW-1185">Reference proteome</keyword>